<evidence type="ECO:0000259" key="2">
    <source>
        <dbReference type="Pfam" id="PF05050"/>
    </source>
</evidence>
<dbReference type="SUPFAM" id="SSF53335">
    <property type="entry name" value="S-adenosyl-L-methionine-dependent methyltransferases"/>
    <property type="match status" value="1"/>
</dbReference>
<evidence type="ECO:0000313" key="3">
    <source>
        <dbReference type="EMBL" id="MCH7396521.1"/>
    </source>
</evidence>
<dbReference type="Gene3D" id="3.40.50.150">
    <property type="entry name" value="Vaccinia Virus protein VP39"/>
    <property type="match status" value="1"/>
</dbReference>
<dbReference type="RefSeq" id="WP_241273042.1">
    <property type="nucleotide sequence ID" value="NZ_JAKZGS010000001.1"/>
</dbReference>
<feature type="transmembrane region" description="Helical" evidence="1">
    <location>
        <begin position="46"/>
        <end position="65"/>
    </location>
</feature>
<comment type="caution">
    <text evidence="3">The sequence shown here is derived from an EMBL/GenBank/DDBJ whole genome shotgun (WGS) entry which is preliminary data.</text>
</comment>
<keyword evidence="4" id="KW-1185">Reference proteome</keyword>
<keyword evidence="1" id="KW-0472">Membrane</keyword>
<evidence type="ECO:0000256" key="1">
    <source>
        <dbReference type="SAM" id="Phobius"/>
    </source>
</evidence>
<dbReference type="PANTHER" id="PTHR34009">
    <property type="entry name" value="PROTEIN STAR"/>
    <property type="match status" value="1"/>
</dbReference>
<protein>
    <submittedName>
        <fullName evidence="3">FkbM family methyltransferase</fullName>
    </submittedName>
</protein>
<reference evidence="3" key="1">
    <citation type="submission" date="2022-03" db="EMBL/GenBank/DDBJ databases">
        <title>De novo assembled genomes of Belliella spp. (Cyclobacteriaceae) strains.</title>
        <authorList>
            <person name="Szabo A."/>
            <person name="Korponai K."/>
            <person name="Felfoldi T."/>
        </authorList>
    </citation>
    <scope>NUCLEOTIDE SEQUENCE</scope>
    <source>
        <strain evidence="3">DSM 107340</strain>
    </source>
</reference>
<dbReference type="InterPro" id="IPR053202">
    <property type="entry name" value="EGF_Rcpt_Signaling_Reg"/>
</dbReference>
<keyword evidence="3" id="KW-0808">Transferase</keyword>
<dbReference type="InterPro" id="IPR006342">
    <property type="entry name" value="FkbM_mtfrase"/>
</dbReference>
<keyword evidence="1" id="KW-0812">Transmembrane</keyword>
<keyword evidence="3" id="KW-0489">Methyltransferase</keyword>
<dbReference type="InterPro" id="IPR029063">
    <property type="entry name" value="SAM-dependent_MTases_sf"/>
</dbReference>
<proteinExistence type="predicted"/>
<evidence type="ECO:0000313" key="4">
    <source>
        <dbReference type="Proteomes" id="UP001165488"/>
    </source>
</evidence>
<dbReference type="EMBL" id="JAKZGS010000001">
    <property type="protein sequence ID" value="MCH7396521.1"/>
    <property type="molecule type" value="Genomic_DNA"/>
</dbReference>
<feature type="domain" description="Methyltransferase FkbM" evidence="2">
    <location>
        <begin position="98"/>
        <end position="261"/>
    </location>
</feature>
<dbReference type="GO" id="GO:0032259">
    <property type="term" value="P:methylation"/>
    <property type="evidence" value="ECO:0007669"/>
    <property type="project" value="UniProtKB-KW"/>
</dbReference>
<gene>
    <name evidence="3" type="ORF">MM236_00915</name>
</gene>
<dbReference type="GO" id="GO:0008168">
    <property type="term" value="F:methyltransferase activity"/>
    <property type="evidence" value="ECO:0007669"/>
    <property type="project" value="UniProtKB-KW"/>
</dbReference>
<name>A0ABS9UIS9_9BACT</name>
<dbReference type="Pfam" id="PF05050">
    <property type="entry name" value="Methyltransf_21"/>
    <property type="match status" value="1"/>
</dbReference>
<feature type="transmembrane region" description="Helical" evidence="1">
    <location>
        <begin position="7"/>
        <end position="26"/>
    </location>
</feature>
<dbReference type="PANTHER" id="PTHR34009:SF2">
    <property type="entry name" value="PROTEIN STAR"/>
    <property type="match status" value="1"/>
</dbReference>
<organism evidence="3 4">
    <name type="scientific">Belliella calami</name>
    <dbReference type="NCBI Taxonomy" id="2923436"/>
    <lineage>
        <taxon>Bacteria</taxon>
        <taxon>Pseudomonadati</taxon>
        <taxon>Bacteroidota</taxon>
        <taxon>Cytophagia</taxon>
        <taxon>Cytophagales</taxon>
        <taxon>Cyclobacteriaceae</taxon>
        <taxon>Belliella</taxon>
    </lineage>
</organism>
<sequence>MPKVPKFLFPYLYGSAFHRAWFSLYGVVIKEVRFSFKQFFTFKHPVFSFFHSISVIFSAFNRVLLGRSLKYSFAFTGEDRIIEALLSPKITEEGFYVEVGSNHPKFLSNTYSLYRKGWKGICIDANPKFNKIHNRLRPNDIVITALISNEENTRPFYFVQNDVLSSIDQKVVNQYRKDGLEVNETIMKTTTLAKIFAKHQVPKYFDLLIIDAEEHDREVLEGMDWENFKPKWVIIEDETWGLSNNSDNSILPYMLDRGYQLEGWILKNLYFEYKKEAEA</sequence>
<accession>A0ABS9UIS9</accession>
<keyword evidence="1" id="KW-1133">Transmembrane helix</keyword>
<dbReference type="Proteomes" id="UP001165488">
    <property type="component" value="Unassembled WGS sequence"/>
</dbReference>